<dbReference type="Proteomes" id="UP000000387">
    <property type="component" value="Chromosome"/>
</dbReference>
<accession>E3H3I6</accession>
<dbReference type="KEGG" id="rdn:HMPREF0733_10991"/>
<sequence length="53" mass="6580">MSRFLHKKALYSNKDGENPLYWNKEPFYDPGQYTPKHGWLWERERKEPLREGR</sequence>
<evidence type="ECO:0000313" key="1">
    <source>
        <dbReference type="EMBL" id="ADP40448.1"/>
    </source>
</evidence>
<protein>
    <submittedName>
        <fullName evidence="1">Uncharacterized protein</fullName>
    </submittedName>
</protein>
<dbReference type="HOGENOM" id="CLU_3065846_0_0_11"/>
<evidence type="ECO:0000313" key="2">
    <source>
        <dbReference type="Proteomes" id="UP000000387"/>
    </source>
</evidence>
<reference evidence="2" key="1">
    <citation type="submission" date="2010-10" db="EMBL/GenBank/DDBJ databases">
        <title>The complete genome of Rothia dentocariosa ATCC 17931.</title>
        <authorList>
            <person name="Muzny D."/>
            <person name="Qin X."/>
            <person name="Buhay C."/>
            <person name="Dugan-Rocha S."/>
            <person name="Ding Y."/>
            <person name="Chen G."/>
            <person name="Hawes A."/>
            <person name="Holder M."/>
            <person name="Jhangiani S."/>
            <person name="Johnson A."/>
            <person name="Khan Z."/>
            <person name="Li Z."/>
            <person name="Liu W."/>
            <person name="Liu X."/>
            <person name="Perez L."/>
            <person name="Shen H."/>
            <person name="Wang Q."/>
            <person name="Watt J."/>
            <person name="Xi L."/>
            <person name="Xin Y."/>
            <person name="Zhou J."/>
            <person name="Deng J."/>
            <person name="Jiang H."/>
            <person name="Liu Y."/>
            <person name="Qu J."/>
            <person name="Song X.-Z."/>
            <person name="Zhang L."/>
            <person name="Villasana D."/>
            <person name="Johnson A."/>
            <person name="Liu J."/>
            <person name="Liyanage D."/>
            <person name="Lorensuhewa L."/>
            <person name="Robinson T."/>
            <person name="Song A."/>
            <person name="Song B.-B."/>
            <person name="Dinh H."/>
            <person name="Thornton R."/>
            <person name="Coyle M."/>
            <person name="Francisco L."/>
            <person name="Jackson L."/>
            <person name="Javaid M."/>
            <person name="Korchina V."/>
            <person name="Kovar C."/>
            <person name="Mata R."/>
            <person name="Mathew T."/>
            <person name="Ngo R."/>
            <person name="Nguyen L."/>
            <person name="Nguyen N."/>
            <person name="Okwuonu G."/>
            <person name="Ongeri F."/>
            <person name="Pham C."/>
            <person name="Simmons D."/>
            <person name="Wilczek-Boney K."/>
            <person name="Hale W."/>
            <person name="Jakkamsetti A."/>
            <person name="Pham P."/>
            <person name="Ruth R."/>
            <person name="San Lucas F."/>
            <person name="Warren J."/>
            <person name="Zhang J."/>
            <person name="Zhao Z."/>
            <person name="Zhou C."/>
            <person name="Zhu D."/>
            <person name="Lee S."/>
            <person name="Bess C."/>
            <person name="Blankenburg K."/>
            <person name="Forbes L."/>
            <person name="Fu Q."/>
            <person name="Gubbala S."/>
            <person name="Hirani K."/>
            <person name="Jayaseelan J.C."/>
            <person name="Lara F."/>
            <person name="Munidasa M."/>
            <person name="Palculict T."/>
            <person name="Patil S."/>
            <person name="Pu L.-L."/>
            <person name="Saada N."/>
            <person name="Tang L."/>
            <person name="Weissenberger G."/>
            <person name="Zhu Y."/>
            <person name="Hemphill L."/>
            <person name="Shang Y."/>
            <person name="Youmans B."/>
            <person name="Ayvaz T."/>
            <person name="Ross M."/>
            <person name="Santibanez J."/>
            <person name="Aqrawi P."/>
            <person name="Gross S."/>
            <person name="Joshi V."/>
            <person name="Fowler G."/>
            <person name="Nazareth L."/>
            <person name="Reid J."/>
            <person name="Worley K."/>
            <person name="Petrosino J."/>
            <person name="Highlander S."/>
            <person name="Gibbs R."/>
        </authorList>
    </citation>
    <scope>NUCLEOTIDE SEQUENCE [LARGE SCALE GENOMIC DNA]</scope>
    <source>
        <strain evidence="2">ATCC 17931 / CDC X599 / XDIA</strain>
    </source>
</reference>
<dbReference type="AlphaFoldDB" id="E3H3I6"/>
<name>E3H3I6_ROTDC</name>
<organism evidence="1 2">
    <name type="scientific">Rothia dentocariosa (strain ATCC 17931 / CDC X599 / XDIA)</name>
    <dbReference type="NCBI Taxonomy" id="762948"/>
    <lineage>
        <taxon>Bacteria</taxon>
        <taxon>Bacillati</taxon>
        <taxon>Actinomycetota</taxon>
        <taxon>Actinomycetes</taxon>
        <taxon>Micrococcales</taxon>
        <taxon>Micrococcaceae</taxon>
        <taxon>Rothia</taxon>
    </lineage>
</organism>
<dbReference type="EMBL" id="CP002280">
    <property type="protein sequence ID" value="ADP40448.1"/>
    <property type="molecule type" value="Genomic_DNA"/>
</dbReference>
<gene>
    <name evidence="1" type="ordered locus">HMPREF0733_10991</name>
</gene>
<proteinExistence type="predicted"/>